<gene>
    <name evidence="2" type="ORF">PAN31108_01050</name>
</gene>
<evidence type="ECO:0000313" key="2">
    <source>
        <dbReference type="EMBL" id="VVD79863.1"/>
    </source>
</evidence>
<reference evidence="2 3" key="1">
    <citation type="submission" date="2019-08" db="EMBL/GenBank/DDBJ databases">
        <authorList>
            <person name="Peeters C."/>
        </authorList>
    </citation>
    <scope>NUCLEOTIDE SEQUENCE [LARGE SCALE GENOMIC DNA]</scope>
    <source>
        <strain evidence="2 3">LMG 31108</strain>
    </source>
</reference>
<organism evidence="2 3">
    <name type="scientific">Pandoraea anhela</name>
    <dbReference type="NCBI Taxonomy" id="2508295"/>
    <lineage>
        <taxon>Bacteria</taxon>
        <taxon>Pseudomonadati</taxon>
        <taxon>Pseudomonadota</taxon>
        <taxon>Betaproteobacteria</taxon>
        <taxon>Burkholderiales</taxon>
        <taxon>Burkholderiaceae</taxon>
        <taxon>Pandoraea</taxon>
    </lineage>
</organism>
<keyword evidence="3" id="KW-1185">Reference proteome</keyword>
<feature type="region of interest" description="Disordered" evidence="1">
    <location>
        <begin position="19"/>
        <end position="39"/>
    </location>
</feature>
<evidence type="ECO:0000313" key="3">
    <source>
        <dbReference type="Proteomes" id="UP000406256"/>
    </source>
</evidence>
<dbReference type="EMBL" id="CABPSB010000002">
    <property type="protein sequence ID" value="VVD79863.1"/>
    <property type="molecule type" value="Genomic_DNA"/>
</dbReference>
<dbReference type="AlphaFoldDB" id="A0A5E4SYK6"/>
<name>A0A5E4SYK6_9BURK</name>
<sequence>MAQSSRGLGGGNTLGGALGAGLTSKLGPVLNGVSDDIRK</sequence>
<dbReference type="Proteomes" id="UP000406256">
    <property type="component" value="Unassembled WGS sequence"/>
</dbReference>
<accession>A0A5E4SYK6</accession>
<protein>
    <submittedName>
        <fullName evidence="2">Uncharacterized protein</fullName>
    </submittedName>
</protein>
<proteinExistence type="predicted"/>
<evidence type="ECO:0000256" key="1">
    <source>
        <dbReference type="SAM" id="MobiDB-lite"/>
    </source>
</evidence>